<evidence type="ECO:0000313" key="1">
    <source>
        <dbReference type="EMBL" id="WOF21902.1"/>
    </source>
</evidence>
<dbReference type="AlphaFoldDB" id="A0AA97I5U0"/>
<keyword evidence="2" id="KW-1185">Reference proteome</keyword>
<evidence type="ECO:0000313" key="2">
    <source>
        <dbReference type="Proteomes" id="UP001305498"/>
    </source>
</evidence>
<dbReference type="EMBL" id="CP118157">
    <property type="protein sequence ID" value="WOF21902.1"/>
    <property type="molecule type" value="Genomic_DNA"/>
</dbReference>
<reference evidence="1 2" key="1">
    <citation type="submission" date="2023-02" db="EMBL/GenBank/DDBJ databases">
        <title>Microbacterium betulae sp. nov., isolated from birch wood.</title>
        <authorList>
            <person name="Pasciak M."/>
            <person name="Pawlik K.J."/>
            <person name="Martynowski D."/>
            <person name="Laczmanski L."/>
            <person name="Ciekot J."/>
            <person name="Szponar B."/>
            <person name="Wojcik-Fatla A."/>
            <person name="Mackiewicz B."/>
            <person name="Farian E."/>
            <person name="Cholewa G."/>
            <person name="Cholewa A."/>
            <person name="Dutkiewicz J."/>
        </authorList>
    </citation>
    <scope>NUCLEOTIDE SEQUENCE [LARGE SCALE GENOMIC DNA]</scope>
    <source>
        <strain evidence="1 2">AB</strain>
    </source>
</reference>
<dbReference type="KEGG" id="mbet:N8K70_10950"/>
<organism evidence="1 2">
    <name type="scientific">Microbacterium betulae</name>
    <dbReference type="NCBI Taxonomy" id="2981139"/>
    <lineage>
        <taxon>Bacteria</taxon>
        <taxon>Bacillati</taxon>
        <taxon>Actinomycetota</taxon>
        <taxon>Actinomycetes</taxon>
        <taxon>Micrococcales</taxon>
        <taxon>Microbacteriaceae</taxon>
        <taxon>Microbacterium</taxon>
    </lineage>
</organism>
<name>A0AA97I5U0_9MICO</name>
<proteinExistence type="predicted"/>
<dbReference type="Proteomes" id="UP001305498">
    <property type="component" value="Chromosome"/>
</dbReference>
<dbReference type="RefSeq" id="WP_317138380.1">
    <property type="nucleotide sequence ID" value="NZ_CP118157.1"/>
</dbReference>
<protein>
    <submittedName>
        <fullName evidence="1">Uncharacterized protein</fullName>
    </submittedName>
</protein>
<sequence length="43" mass="4207">MVFLAAAAWLGSPWIAVAALVLAAGHVPVAMITGRAIGSTSAS</sequence>
<gene>
    <name evidence="1" type="ORF">N8K70_10950</name>
</gene>
<accession>A0AA97I5U0</accession>